<name>A0A191WHC4_9MICO</name>
<evidence type="ECO:0000256" key="6">
    <source>
        <dbReference type="ARBA" id="ARBA00022694"/>
    </source>
</evidence>
<dbReference type="Proteomes" id="UP000078437">
    <property type="component" value="Chromosome"/>
</dbReference>
<keyword evidence="9" id="KW-0067">ATP-binding</keyword>
<reference evidence="14 15" key="1">
    <citation type="journal article" date="2016" name="Int. J. Syst. Evol. Microbiol.">
        <title>Agromyces aureus sp. nov., isolated from the rhizosphere of Salix caprea L. grown in a heavy-metal-contaminated soil.</title>
        <authorList>
            <person name="Corretto E."/>
            <person name="Antonielli L."/>
            <person name="Sessitsch A."/>
            <person name="Compant S."/>
            <person name="Gorfer M."/>
            <person name="Kuffner M."/>
            <person name="Brader G."/>
        </authorList>
    </citation>
    <scope>NUCLEOTIDE SEQUENCE [LARGE SCALE GENOMIC DNA]</scope>
    <source>
        <strain evidence="14 15">AR33</strain>
    </source>
</reference>
<keyword evidence="15" id="KW-1185">Reference proteome</keyword>
<dbReference type="PROSITE" id="PS51163">
    <property type="entry name" value="YRDC"/>
    <property type="match status" value="1"/>
</dbReference>
<dbReference type="Pfam" id="PF01300">
    <property type="entry name" value="Sua5_yciO_yrdC"/>
    <property type="match status" value="1"/>
</dbReference>
<evidence type="ECO:0000256" key="8">
    <source>
        <dbReference type="ARBA" id="ARBA00022741"/>
    </source>
</evidence>
<evidence type="ECO:0000256" key="11">
    <source>
        <dbReference type="ARBA" id="ARBA00048366"/>
    </source>
</evidence>
<organism evidence="14 15">
    <name type="scientific">Agromyces aureus</name>
    <dbReference type="NCBI Taxonomy" id="453304"/>
    <lineage>
        <taxon>Bacteria</taxon>
        <taxon>Bacillati</taxon>
        <taxon>Actinomycetota</taxon>
        <taxon>Actinomycetes</taxon>
        <taxon>Micrococcales</taxon>
        <taxon>Microbacteriaceae</taxon>
        <taxon>Agromyces</taxon>
    </lineage>
</organism>
<dbReference type="GO" id="GO:0008033">
    <property type="term" value="P:tRNA processing"/>
    <property type="evidence" value="ECO:0007669"/>
    <property type="project" value="UniProtKB-KW"/>
</dbReference>
<dbReference type="GO" id="GO:0061710">
    <property type="term" value="F:L-threonylcarbamoyladenylate synthase"/>
    <property type="evidence" value="ECO:0007669"/>
    <property type="project" value="UniProtKB-EC"/>
</dbReference>
<evidence type="ECO:0000256" key="4">
    <source>
        <dbReference type="ARBA" id="ARBA00022490"/>
    </source>
</evidence>
<accession>A0A191WHC4</accession>
<feature type="compositionally biased region" description="Low complexity" evidence="12">
    <location>
        <begin position="239"/>
        <end position="276"/>
    </location>
</feature>
<dbReference type="GO" id="GO:0006450">
    <property type="term" value="P:regulation of translational fidelity"/>
    <property type="evidence" value="ECO:0007669"/>
    <property type="project" value="TreeGrafter"/>
</dbReference>
<evidence type="ECO:0000313" key="15">
    <source>
        <dbReference type="Proteomes" id="UP000078437"/>
    </source>
</evidence>
<dbReference type="GO" id="GO:0003725">
    <property type="term" value="F:double-stranded RNA binding"/>
    <property type="evidence" value="ECO:0007669"/>
    <property type="project" value="InterPro"/>
</dbReference>
<keyword evidence="5" id="KW-0808">Transferase</keyword>
<feature type="domain" description="YrdC-like" evidence="13">
    <location>
        <begin position="14"/>
        <end position="214"/>
    </location>
</feature>
<evidence type="ECO:0000256" key="9">
    <source>
        <dbReference type="ARBA" id="ARBA00022840"/>
    </source>
</evidence>
<evidence type="ECO:0000256" key="5">
    <source>
        <dbReference type="ARBA" id="ARBA00022679"/>
    </source>
</evidence>
<dbReference type="SUPFAM" id="SSF55821">
    <property type="entry name" value="YrdC/RibB"/>
    <property type="match status" value="1"/>
</dbReference>
<sequence>MTAIYDCSVESQLLTGMRLARGAIGRGQLVVIPTDTVYGLAADAFDAAAVTRLLEAKGRERTSPPPVLIPGIPTLDALAREVPEPVRDLVAEFWPGGLTVILHAQPSLTWDLGETRGTVALRMPDNRFALELLAETGPLAVSSANLSGEPAATTAADAEVMLGESVAVYLDGGPAGSDYDAIGERAGDTSSTIIDATGLTDGSGTIRIVRAGVISRERIAAVVGEELLAPAVEPVAPATEAANADAPAPEAGSSDVSAPEPASEAEPAPDAVSADAPADRDAKPSAADLPAASDDETGAAAS</sequence>
<keyword evidence="8" id="KW-0547">Nucleotide-binding</keyword>
<dbReference type="RefSeq" id="WP_067878096.1">
    <property type="nucleotide sequence ID" value="NZ_CP013979.1"/>
</dbReference>
<dbReference type="PANTHER" id="PTHR17490:SF16">
    <property type="entry name" value="THREONYLCARBAMOYL-AMP SYNTHASE"/>
    <property type="match status" value="1"/>
</dbReference>
<keyword evidence="7" id="KW-0548">Nucleotidyltransferase</keyword>
<proteinExistence type="inferred from homology"/>
<evidence type="ECO:0000256" key="7">
    <source>
        <dbReference type="ARBA" id="ARBA00022695"/>
    </source>
</evidence>
<feature type="compositionally biased region" description="Acidic residues" evidence="12">
    <location>
        <begin position="293"/>
        <end position="302"/>
    </location>
</feature>
<dbReference type="GO" id="GO:0005737">
    <property type="term" value="C:cytoplasm"/>
    <property type="evidence" value="ECO:0007669"/>
    <property type="project" value="UniProtKB-SubCell"/>
</dbReference>
<evidence type="ECO:0000259" key="13">
    <source>
        <dbReference type="PROSITE" id="PS51163"/>
    </source>
</evidence>
<comment type="similarity">
    <text evidence="2">Belongs to the SUA5 family.</text>
</comment>
<dbReference type="AlphaFoldDB" id="A0A191WHC4"/>
<dbReference type="STRING" id="453304.ATC03_13560"/>
<evidence type="ECO:0000256" key="1">
    <source>
        <dbReference type="ARBA" id="ARBA00004496"/>
    </source>
</evidence>
<dbReference type="Gene3D" id="3.90.870.10">
    <property type="entry name" value="DHBP synthase"/>
    <property type="match status" value="1"/>
</dbReference>
<dbReference type="KEGG" id="agy:ATC03_13560"/>
<dbReference type="GO" id="GO:0005524">
    <property type="term" value="F:ATP binding"/>
    <property type="evidence" value="ECO:0007669"/>
    <property type="project" value="UniProtKB-KW"/>
</dbReference>
<evidence type="ECO:0000313" key="14">
    <source>
        <dbReference type="EMBL" id="ANJ27584.1"/>
    </source>
</evidence>
<dbReference type="InterPro" id="IPR006070">
    <property type="entry name" value="Sua5-like_dom"/>
</dbReference>
<feature type="region of interest" description="Disordered" evidence="12">
    <location>
        <begin position="239"/>
        <end position="302"/>
    </location>
</feature>
<comment type="catalytic activity">
    <reaction evidence="11">
        <text>L-threonine + hydrogencarbonate + ATP = L-threonylcarbamoyladenylate + diphosphate + H2O</text>
        <dbReference type="Rhea" id="RHEA:36407"/>
        <dbReference type="ChEBI" id="CHEBI:15377"/>
        <dbReference type="ChEBI" id="CHEBI:17544"/>
        <dbReference type="ChEBI" id="CHEBI:30616"/>
        <dbReference type="ChEBI" id="CHEBI:33019"/>
        <dbReference type="ChEBI" id="CHEBI:57926"/>
        <dbReference type="ChEBI" id="CHEBI:73682"/>
        <dbReference type="EC" id="2.7.7.87"/>
    </reaction>
</comment>
<dbReference type="EMBL" id="CP013979">
    <property type="protein sequence ID" value="ANJ27584.1"/>
    <property type="molecule type" value="Genomic_DNA"/>
</dbReference>
<keyword evidence="6" id="KW-0819">tRNA processing</keyword>
<evidence type="ECO:0000256" key="3">
    <source>
        <dbReference type="ARBA" id="ARBA00012584"/>
    </source>
</evidence>
<dbReference type="PANTHER" id="PTHR17490">
    <property type="entry name" value="SUA5"/>
    <property type="match status" value="1"/>
</dbReference>
<keyword evidence="4" id="KW-0963">Cytoplasm</keyword>
<comment type="subcellular location">
    <subcellularLocation>
        <location evidence="1">Cytoplasm</location>
    </subcellularLocation>
</comment>
<dbReference type="EC" id="2.7.7.87" evidence="3"/>
<reference evidence="15" key="2">
    <citation type="submission" date="2016-01" db="EMBL/GenBank/DDBJ databases">
        <title>Complete genome sequence of Agromyces aureus AR33T and comparison with related organisms.</title>
        <authorList>
            <person name="Corretto E."/>
            <person name="Antonielli L."/>
            <person name="Sessitsch A."/>
            <person name="Brader G."/>
        </authorList>
    </citation>
    <scope>NUCLEOTIDE SEQUENCE [LARGE SCALE GENOMIC DNA]</scope>
    <source>
        <strain evidence="15">AR33</strain>
    </source>
</reference>
<gene>
    <name evidence="14" type="ORF">ATC03_13560</name>
</gene>
<protein>
    <recommendedName>
        <fullName evidence="10">L-threonylcarbamoyladenylate synthase</fullName>
        <ecNumber evidence="3">2.7.7.87</ecNumber>
    </recommendedName>
    <alternativeName>
        <fullName evidence="10">L-threonylcarbamoyladenylate synthase</fullName>
    </alternativeName>
</protein>
<dbReference type="InterPro" id="IPR050156">
    <property type="entry name" value="TC-AMP_synthase_SUA5"/>
</dbReference>
<evidence type="ECO:0000256" key="2">
    <source>
        <dbReference type="ARBA" id="ARBA00007663"/>
    </source>
</evidence>
<evidence type="ECO:0000256" key="10">
    <source>
        <dbReference type="ARBA" id="ARBA00029774"/>
    </source>
</evidence>
<dbReference type="OrthoDB" id="9814580at2"/>
<evidence type="ECO:0000256" key="12">
    <source>
        <dbReference type="SAM" id="MobiDB-lite"/>
    </source>
</evidence>
<dbReference type="GO" id="GO:0000049">
    <property type="term" value="F:tRNA binding"/>
    <property type="evidence" value="ECO:0007669"/>
    <property type="project" value="TreeGrafter"/>
</dbReference>
<dbReference type="InterPro" id="IPR017945">
    <property type="entry name" value="DHBP_synth_RibB-like_a/b_dom"/>
</dbReference>
<dbReference type="NCBIfam" id="TIGR00057">
    <property type="entry name" value="L-threonylcarbamoyladenylate synthase"/>
    <property type="match status" value="1"/>
</dbReference>